<dbReference type="SUPFAM" id="SSF56935">
    <property type="entry name" value="Porins"/>
    <property type="match status" value="1"/>
</dbReference>
<dbReference type="InterPro" id="IPR010727">
    <property type="entry name" value="DUF1302"/>
</dbReference>
<reference evidence="1 2" key="1">
    <citation type="submission" date="2019-04" db="EMBL/GenBank/DDBJ databases">
        <title>Microbes associate with the intestines of laboratory mice.</title>
        <authorList>
            <person name="Navarre W."/>
            <person name="Wong E."/>
            <person name="Huang K."/>
            <person name="Tropini C."/>
            <person name="Ng K."/>
            <person name="Yu B."/>
        </authorList>
    </citation>
    <scope>NUCLEOTIDE SEQUENCE [LARGE SCALE GENOMIC DNA]</scope>
    <source>
        <strain evidence="1 2">NM63_1-25</strain>
    </source>
</reference>
<dbReference type="Pfam" id="PF06980">
    <property type="entry name" value="DUF1302"/>
    <property type="match status" value="1"/>
</dbReference>
<sequence>MKRIAIFVFLLCIVFLPALAQEENEQLRVKVKGFMDTYHALRTERPNDWMASRSRVRGELSLEKGNAGMFVSANAVYNSLLKSQSGFFLREAYLYYGKSNWDIRAGRQIITWGVADAMRITDIVSPMDFTEFLTQDYDDIRIPVNCVRFKYTHPKWNAEAVMIPVSSFYELSTDRNNPWALTLPGVSMPYSINIDNTPEKRFRSIEYGGRIGAYLSGGDFSVSVLRTWNKMPVFRKTVTENGSLYCDGEYRRMTMVGADLSIPLGKFVVRAEAAEYFGEAQDPIINTPVVTRNSTNALIGLDWYAGNDWQLGIQYSHKYISGDLSEISSYRNSGMATVRISKDLLRNTLNLSTFAYVDVANGGIYNRLSADYALTDQIHVFAGYDFFHADKGQFAMYDHNSEVWVKLKYSF</sequence>
<accession>A0A4S2CT19</accession>
<gene>
    <name evidence="1" type="ORF">E5353_13185</name>
</gene>
<dbReference type="Gene3D" id="2.40.160.10">
    <property type="entry name" value="Porin"/>
    <property type="match status" value="1"/>
</dbReference>
<dbReference type="RefSeq" id="WP_136000020.1">
    <property type="nucleotide sequence ID" value="NZ_SRYX01000054.1"/>
</dbReference>
<dbReference type="Proteomes" id="UP000309566">
    <property type="component" value="Unassembled WGS sequence"/>
</dbReference>
<protein>
    <submittedName>
        <fullName evidence="1">Uncharacterized protein</fullName>
    </submittedName>
</protein>
<organism evidence="1 2">
    <name type="scientific">Bacteroides caecimuris</name>
    <dbReference type="NCBI Taxonomy" id="1796613"/>
    <lineage>
        <taxon>Bacteria</taxon>
        <taxon>Pseudomonadati</taxon>
        <taxon>Bacteroidota</taxon>
        <taxon>Bacteroidia</taxon>
        <taxon>Bacteroidales</taxon>
        <taxon>Bacteroidaceae</taxon>
        <taxon>Bacteroides</taxon>
    </lineage>
</organism>
<comment type="caution">
    <text evidence="1">The sequence shown here is derived from an EMBL/GenBank/DDBJ whole genome shotgun (WGS) entry which is preliminary data.</text>
</comment>
<dbReference type="EMBL" id="SRYX01000054">
    <property type="protein sequence ID" value="TGY31505.1"/>
    <property type="molecule type" value="Genomic_DNA"/>
</dbReference>
<dbReference type="InterPro" id="IPR023614">
    <property type="entry name" value="Porin_dom_sf"/>
</dbReference>
<evidence type="ECO:0000313" key="1">
    <source>
        <dbReference type="EMBL" id="TGY31505.1"/>
    </source>
</evidence>
<dbReference type="AlphaFoldDB" id="A0A4S2CT19"/>
<proteinExistence type="predicted"/>
<name>A0A4S2CT19_9BACE</name>
<evidence type="ECO:0000313" key="2">
    <source>
        <dbReference type="Proteomes" id="UP000309566"/>
    </source>
</evidence>